<dbReference type="EMBL" id="JH000006">
    <property type="protein sequence ID" value="EGW05021.1"/>
    <property type="molecule type" value="Genomic_DNA"/>
</dbReference>
<dbReference type="InParanoid" id="G3GS66"/>
<proteinExistence type="predicted"/>
<evidence type="ECO:0000313" key="1">
    <source>
        <dbReference type="EMBL" id="EGW05021.1"/>
    </source>
</evidence>
<dbReference type="AlphaFoldDB" id="G3GS66"/>
<gene>
    <name evidence="1" type="ORF">I79_000379</name>
</gene>
<protein>
    <submittedName>
        <fullName evidence="1">Uncharacterized protein</fullName>
    </submittedName>
</protein>
<name>G3GS66_CRIGR</name>
<dbReference type="Proteomes" id="UP000001075">
    <property type="component" value="Unassembled WGS sequence"/>
</dbReference>
<reference evidence="2" key="1">
    <citation type="journal article" date="2011" name="Nat. Biotechnol.">
        <title>The genomic sequence of the Chinese hamster ovary (CHO)-K1 cell line.</title>
        <authorList>
            <person name="Xu X."/>
            <person name="Nagarajan H."/>
            <person name="Lewis N.E."/>
            <person name="Pan S."/>
            <person name="Cai Z."/>
            <person name="Liu X."/>
            <person name="Chen W."/>
            <person name="Xie M."/>
            <person name="Wang W."/>
            <person name="Hammond S."/>
            <person name="Andersen M.R."/>
            <person name="Neff N."/>
            <person name="Passarelli B."/>
            <person name="Koh W."/>
            <person name="Fan H.C."/>
            <person name="Wang J."/>
            <person name="Gui Y."/>
            <person name="Lee K.H."/>
            <person name="Betenbaugh M.J."/>
            <person name="Quake S.R."/>
            <person name="Famili I."/>
            <person name="Palsson B.O."/>
            <person name="Wang J."/>
        </authorList>
    </citation>
    <scope>NUCLEOTIDE SEQUENCE [LARGE SCALE GENOMIC DNA]</scope>
    <source>
        <strain evidence="2">CHO K1 cell line</strain>
    </source>
</reference>
<accession>G3GS66</accession>
<evidence type="ECO:0000313" key="2">
    <source>
        <dbReference type="Proteomes" id="UP000001075"/>
    </source>
</evidence>
<sequence>MDVLTADESAEMVRQNVPMGSHYQHCHYIGENSMEMSYMNTNEYNGMIDSGS</sequence>
<organism evidence="1 2">
    <name type="scientific">Cricetulus griseus</name>
    <name type="common">Chinese hamster</name>
    <name type="synonym">Cricetulus barabensis griseus</name>
    <dbReference type="NCBI Taxonomy" id="10029"/>
    <lineage>
        <taxon>Eukaryota</taxon>
        <taxon>Metazoa</taxon>
        <taxon>Chordata</taxon>
        <taxon>Craniata</taxon>
        <taxon>Vertebrata</taxon>
        <taxon>Euteleostomi</taxon>
        <taxon>Mammalia</taxon>
        <taxon>Eutheria</taxon>
        <taxon>Euarchontoglires</taxon>
        <taxon>Glires</taxon>
        <taxon>Rodentia</taxon>
        <taxon>Myomorpha</taxon>
        <taxon>Muroidea</taxon>
        <taxon>Cricetidae</taxon>
        <taxon>Cricetinae</taxon>
        <taxon>Cricetulus</taxon>
    </lineage>
</organism>